<dbReference type="PANTHER" id="PTHR42695">
    <property type="entry name" value="GLUTAMINE AMIDOTRANSFERASE YLR126C-RELATED"/>
    <property type="match status" value="1"/>
</dbReference>
<dbReference type="InterPro" id="IPR029062">
    <property type="entry name" value="Class_I_gatase-like"/>
</dbReference>
<dbReference type="SUPFAM" id="SSF52317">
    <property type="entry name" value="Class I glutamine amidotransferase-like"/>
    <property type="match status" value="1"/>
</dbReference>
<evidence type="ECO:0000313" key="3">
    <source>
        <dbReference type="Proteomes" id="UP000053317"/>
    </source>
</evidence>
<dbReference type="PANTHER" id="PTHR42695:SF5">
    <property type="entry name" value="GLUTAMINE AMIDOTRANSFERASE YLR126C-RELATED"/>
    <property type="match status" value="1"/>
</dbReference>
<dbReference type="Pfam" id="PF00117">
    <property type="entry name" value="GATase"/>
    <property type="match status" value="1"/>
</dbReference>
<name>A0A0G2HH18_PHACM</name>
<comment type="caution">
    <text evidence="2">The sequence shown here is derived from an EMBL/GenBank/DDBJ whole genome shotgun (WGS) entry which is preliminary data.</text>
</comment>
<dbReference type="Gene3D" id="3.40.50.880">
    <property type="match status" value="1"/>
</dbReference>
<gene>
    <name evidence="2" type="ORF">UCRPC4_g00974</name>
</gene>
<protein>
    <submittedName>
        <fullName evidence="2">Putative gmp synthase</fullName>
    </submittedName>
</protein>
<organism evidence="2 3">
    <name type="scientific">Phaeomoniella chlamydospora</name>
    <name type="common">Phaeoacremonium chlamydosporum</name>
    <dbReference type="NCBI Taxonomy" id="158046"/>
    <lineage>
        <taxon>Eukaryota</taxon>
        <taxon>Fungi</taxon>
        <taxon>Dikarya</taxon>
        <taxon>Ascomycota</taxon>
        <taxon>Pezizomycotina</taxon>
        <taxon>Eurotiomycetes</taxon>
        <taxon>Chaetothyriomycetidae</taxon>
        <taxon>Phaeomoniellales</taxon>
        <taxon>Phaeomoniellaceae</taxon>
        <taxon>Phaeomoniella</taxon>
    </lineage>
</organism>
<dbReference type="EMBL" id="LCWF01000022">
    <property type="protein sequence ID" value="KKY27740.1"/>
    <property type="molecule type" value="Genomic_DNA"/>
</dbReference>
<reference evidence="2 3" key="2">
    <citation type="submission" date="2015-05" db="EMBL/GenBank/DDBJ databases">
        <authorList>
            <person name="Morales-Cruz A."/>
            <person name="Amrine K.C."/>
            <person name="Cantu D."/>
        </authorList>
    </citation>
    <scope>NUCLEOTIDE SEQUENCE [LARGE SCALE GENOMIC DNA]</scope>
    <source>
        <strain evidence="2">UCRPC4</strain>
    </source>
</reference>
<keyword evidence="3" id="KW-1185">Reference proteome</keyword>
<dbReference type="CDD" id="cd01741">
    <property type="entry name" value="GATase1_1"/>
    <property type="match status" value="1"/>
</dbReference>
<dbReference type="GO" id="GO:0005829">
    <property type="term" value="C:cytosol"/>
    <property type="evidence" value="ECO:0007669"/>
    <property type="project" value="TreeGrafter"/>
</dbReference>
<accession>A0A0G2HH18</accession>
<dbReference type="AlphaFoldDB" id="A0A0G2HH18"/>
<evidence type="ECO:0000259" key="1">
    <source>
        <dbReference type="Pfam" id="PF00117"/>
    </source>
</evidence>
<evidence type="ECO:0000313" key="2">
    <source>
        <dbReference type="EMBL" id="KKY27740.1"/>
    </source>
</evidence>
<dbReference type="Proteomes" id="UP000053317">
    <property type="component" value="Unassembled WGS sequence"/>
</dbReference>
<dbReference type="OrthoDB" id="92161at2759"/>
<proteinExistence type="predicted"/>
<reference evidence="2 3" key="1">
    <citation type="submission" date="2015-05" db="EMBL/GenBank/DDBJ databases">
        <title>Distinctive expansion of gene families associated with plant cell wall degradation and secondary metabolism in the genomes of grapevine trunk pathogens.</title>
        <authorList>
            <person name="Lawrence D.P."/>
            <person name="Travadon R."/>
            <person name="Rolshausen P.E."/>
            <person name="Baumgartner K."/>
        </authorList>
    </citation>
    <scope>NUCLEOTIDE SEQUENCE [LARGE SCALE GENOMIC DNA]</scope>
    <source>
        <strain evidence="2">UCRPC4</strain>
    </source>
</reference>
<feature type="domain" description="Glutamine amidotransferase" evidence="1">
    <location>
        <begin position="67"/>
        <end position="142"/>
    </location>
</feature>
<dbReference type="InterPro" id="IPR044992">
    <property type="entry name" value="ChyE-like"/>
</dbReference>
<dbReference type="GO" id="GO:0005634">
    <property type="term" value="C:nucleus"/>
    <property type="evidence" value="ECO:0007669"/>
    <property type="project" value="TreeGrafter"/>
</dbReference>
<dbReference type="InterPro" id="IPR017926">
    <property type="entry name" value="GATASE"/>
</dbReference>
<sequence>MKPPIRLAVLETDTPLPPVKEKYGSYGEIFEILLASGAKSMNRPDLVPGDGLDVSKWEVVDKMEYPKLEEVDALLITGSKHNAFDDTPWIVKLVDYAKEALASKRVRIIGVCFGHQILGRALGAKVGRNEIAWEIAVNDVELSKKGKELFGKDKIGHPEFKQDIMQEIIQARHSQGIFDDLQYQEGVHKMALPHDGVLVAAGFLKFLLEE</sequence>